<organism evidence="1 2">
    <name type="scientific">Providencia rettgeri</name>
    <dbReference type="NCBI Taxonomy" id="587"/>
    <lineage>
        <taxon>Bacteria</taxon>
        <taxon>Pseudomonadati</taxon>
        <taxon>Pseudomonadota</taxon>
        <taxon>Gammaproteobacteria</taxon>
        <taxon>Enterobacterales</taxon>
        <taxon>Morganellaceae</taxon>
        <taxon>Providencia</taxon>
    </lineage>
</organism>
<sequence length="30" mass="3850">MFEIILIYETVVYFMPENTQRRYRYQDAME</sequence>
<dbReference type="AlphaFoldDB" id="A0A379FU08"/>
<reference evidence="1 2" key="1">
    <citation type="submission" date="2018-06" db="EMBL/GenBank/DDBJ databases">
        <authorList>
            <consortium name="Pathogen Informatics"/>
            <person name="Doyle S."/>
        </authorList>
    </citation>
    <scope>NUCLEOTIDE SEQUENCE [LARGE SCALE GENOMIC DNA]</scope>
    <source>
        <strain evidence="1 2">NCTC11801</strain>
    </source>
</reference>
<dbReference type="EMBL" id="UGTZ01000001">
    <property type="protein sequence ID" value="SUC32132.1"/>
    <property type="molecule type" value="Genomic_DNA"/>
</dbReference>
<name>A0A379FU08_PRORE</name>
<evidence type="ECO:0000313" key="2">
    <source>
        <dbReference type="Proteomes" id="UP000254208"/>
    </source>
</evidence>
<accession>A0A379FU08</accession>
<protein>
    <submittedName>
        <fullName evidence="1">Uncharacterized protein</fullName>
    </submittedName>
</protein>
<gene>
    <name evidence="1" type="ORF">NCTC11801_03107</name>
</gene>
<evidence type="ECO:0000313" key="1">
    <source>
        <dbReference type="EMBL" id="SUC32132.1"/>
    </source>
</evidence>
<dbReference type="Proteomes" id="UP000254208">
    <property type="component" value="Unassembled WGS sequence"/>
</dbReference>
<proteinExistence type="predicted"/>